<dbReference type="STRING" id="4097.A0A1S4BKC4"/>
<dbReference type="NCBIfam" id="TIGR01640">
    <property type="entry name" value="F_box_assoc_1"/>
    <property type="match status" value="1"/>
</dbReference>
<gene>
    <name evidence="2" type="primary">LOC107809248</name>
</gene>
<dbReference type="GeneID" id="107809248"/>
<dbReference type="AlphaFoldDB" id="A0A1S4BKC4"/>
<dbReference type="KEGG" id="nta:107809248"/>
<accession>A0A1S4BKC4</accession>
<dbReference type="PaxDb" id="4097-A0A1S4BKC4"/>
<evidence type="ECO:0000313" key="1">
    <source>
        <dbReference type="Proteomes" id="UP000790787"/>
    </source>
</evidence>
<dbReference type="SMART" id="SM00256">
    <property type="entry name" value="FBOX"/>
    <property type="match status" value="1"/>
</dbReference>
<name>A0A1S4BKC4_TOBAC</name>
<dbReference type="PANTHER" id="PTHR31672">
    <property type="entry name" value="BNACNNG10540D PROTEIN"/>
    <property type="match status" value="1"/>
</dbReference>
<dbReference type="CDD" id="cd22157">
    <property type="entry name" value="F-box_AtFBW1-like"/>
    <property type="match status" value="1"/>
</dbReference>
<dbReference type="OrthoDB" id="1305101at2759"/>
<dbReference type="Proteomes" id="UP000790787">
    <property type="component" value="Chromosome 3"/>
</dbReference>
<evidence type="ECO:0000313" key="2">
    <source>
        <dbReference type="RefSeq" id="XP_016489331.1"/>
    </source>
</evidence>
<dbReference type="Pfam" id="PF00646">
    <property type="entry name" value="F-box"/>
    <property type="match status" value="1"/>
</dbReference>
<dbReference type="RefSeq" id="XP_016489331.1">
    <property type="nucleotide sequence ID" value="XM_016633845.1"/>
</dbReference>
<keyword evidence="1" id="KW-1185">Reference proteome</keyword>
<dbReference type="SUPFAM" id="SSF81383">
    <property type="entry name" value="F-box domain"/>
    <property type="match status" value="1"/>
</dbReference>
<dbReference type="PANTHER" id="PTHR31672:SF13">
    <property type="entry name" value="F-BOX PROTEIN CPR30-LIKE"/>
    <property type="match status" value="1"/>
</dbReference>
<dbReference type="InterPro" id="IPR001810">
    <property type="entry name" value="F-box_dom"/>
</dbReference>
<dbReference type="InterPro" id="IPR050796">
    <property type="entry name" value="SCF_F-box_component"/>
</dbReference>
<organism evidence="1 2">
    <name type="scientific">Nicotiana tabacum</name>
    <name type="common">Common tobacco</name>
    <dbReference type="NCBI Taxonomy" id="4097"/>
    <lineage>
        <taxon>Eukaryota</taxon>
        <taxon>Viridiplantae</taxon>
        <taxon>Streptophyta</taxon>
        <taxon>Embryophyta</taxon>
        <taxon>Tracheophyta</taxon>
        <taxon>Spermatophyta</taxon>
        <taxon>Magnoliopsida</taxon>
        <taxon>eudicotyledons</taxon>
        <taxon>Gunneridae</taxon>
        <taxon>Pentapetalae</taxon>
        <taxon>asterids</taxon>
        <taxon>lamiids</taxon>
        <taxon>Solanales</taxon>
        <taxon>Solanaceae</taxon>
        <taxon>Nicotianoideae</taxon>
        <taxon>Nicotianeae</taxon>
        <taxon>Nicotiana</taxon>
    </lineage>
</organism>
<reference evidence="1" key="1">
    <citation type="journal article" date="2014" name="Nat. Commun.">
        <title>The tobacco genome sequence and its comparison with those of tomato and potato.</title>
        <authorList>
            <person name="Sierro N."/>
            <person name="Battey J.N."/>
            <person name="Ouadi S."/>
            <person name="Bakaher N."/>
            <person name="Bovet L."/>
            <person name="Willig A."/>
            <person name="Goepfert S."/>
            <person name="Peitsch M.C."/>
            <person name="Ivanov N.V."/>
        </authorList>
    </citation>
    <scope>NUCLEOTIDE SEQUENCE [LARGE SCALE GENOMIC DNA]</scope>
</reference>
<sequence length="372" mass="42687">MGTHVQEEILMDILSRLPVRSLVRFKCVSESWNTLISEPYFKKKHLNHAKYQPNSQKFLFLKWSKKDDTFHFYSSSLSLVQLVKDIPRFDCPSNFDLANGVKLYSSCDGLFLIGIWSELGREQPSILLIWNPSTGESTILPHSKLLKQLGYNDDDSCSDDDNWGCTYGLGYDSTSDDYKVLRIDLSRDDNNANEILALKSCSWRRIDDKTSGKAYSRLLFGGEDVAVVHGAFHWLGILSRFCVVSFNISYEVYGEIPLPEMLWSLPSTCWLNRIRFDAGVSELGGMLCVWYRYEDTFSLWAMKDYGIKDSWMKFFSITSNGFRDIRPIYKFSDDKVLLSMRVNLTIRIVNRIISNPTMSGKGSVYANLIPLS</sequence>
<reference evidence="2" key="2">
    <citation type="submission" date="2025-08" db="UniProtKB">
        <authorList>
            <consortium name="RefSeq"/>
        </authorList>
    </citation>
    <scope>IDENTIFICATION</scope>
</reference>
<proteinExistence type="predicted"/>
<dbReference type="OMA" id="PRANRCW"/>
<dbReference type="InterPro" id="IPR013187">
    <property type="entry name" value="F-box-assoc_dom_typ3"/>
</dbReference>
<dbReference type="InterPro" id="IPR017451">
    <property type="entry name" value="F-box-assoc_interact_dom"/>
</dbReference>
<dbReference type="Gene3D" id="1.20.1280.50">
    <property type="match status" value="1"/>
</dbReference>
<protein>
    <submittedName>
        <fullName evidence="2">F-box protein CPR30-like</fullName>
    </submittedName>
</protein>
<dbReference type="InterPro" id="IPR036047">
    <property type="entry name" value="F-box-like_dom_sf"/>
</dbReference>
<dbReference type="Pfam" id="PF08268">
    <property type="entry name" value="FBA_3"/>
    <property type="match status" value="1"/>
</dbReference>